<evidence type="ECO:0000313" key="10">
    <source>
        <dbReference type="Proteomes" id="UP000190367"/>
    </source>
</evidence>
<reference evidence="10" key="1">
    <citation type="submission" date="2017-02" db="EMBL/GenBank/DDBJ databases">
        <authorList>
            <person name="Varghese N."/>
            <person name="Submissions S."/>
        </authorList>
    </citation>
    <scope>NUCLEOTIDE SEQUENCE [LARGE SCALE GENOMIC DNA]</scope>
    <source>
        <strain evidence="10">DSM 22224</strain>
    </source>
</reference>
<evidence type="ECO:0000259" key="8">
    <source>
        <dbReference type="Pfam" id="PF14322"/>
    </source>
</evidence>
<evidence type="ECO:0000313" key="9">
    <source>
        <dbReference type="EMBL" id="SKA37432.1"/>
    </source>
</evidence>
<comment type="similarity">
    <text evidence="2">Belongs to the SusD family.</text>
</comment>
<feature type="domain" description="RagB/SusD" evidence="7">
    <location>
        <begin position="294"/>
        <end position="598"/>
    </location>
</feature>
<dbReference type="AlphaFoldDB" id="A0A1T4TAC4"/>
<evidence type="ECO:0000256" key="2">
    <source>
        <dbReference type="ARBA" id="ARBA00006275"/>
    </source>
</evidence>
<name>A0A1T4TAC4_9BACT</name>
<dbReference type="Gene3D" id="1.25.40.390">
    <property type="match status" value="1"/>
</dbReference>
<dbReference type="Proteomes" id="UP000190367">
    <property type="component" value="Unassembled WGS sequence"/>
</dbReference>
<gene>
    <name evidence="9" type="ORF">SAMN04488128_104283</name>
</gene>
<dbReference type="GO" id="GO:0009279">
    <property type="term" value="C:cell outer membrane"/>
    <property type="evidence" value="ECO:0007669"/>
    <property type="project" value="UniProtKB-SubCell"/>
</dbReference>
<evidence type="ECO:0000256" key="3">
    <source>
        <dbReference type="ARBA" id="ARBA00022729"/>
    </source>
</evidence>
<dbReference type="Pfam" id="PF07980">
    <property type="entry name" value="SusD_RagB"/>
    <property type="match status" value="1"/>
</dbReference>
<evidence type="ECO:0000256" key="1">
    <source>
        <dbReference type="ARBA" id="ARBA00004442"/>
    </source>
</evidence>
<keyword evidence="4" id="KW-0472">Membrane</keyword>
<dbReference type="SUPFAM" id="SSF48452">
    <property type="entry name" value="TPR-like"/>
    <property type="match status" value="1"/>
</dbReference>
<protein>
    <submittedName>
        <fullName evidence="9">Starch-binding associating with outer membrane</fullName>
    </submittedName>
</protein>
<sequence>MKLIHKLSIAIACAALAVVQLSSCKKGLDYDNVGAMSPENVWKDSTMIQAYLSDIYGGLLPKWPFNGSASDEGISTPRSLGDYQRGIISASSEASNTKLDYKYIEKINYFLDNLAKAPATVISAERNSRFAAEAKFWRAWTYWGMVRQVGGVPLVLHTQDYLNKPSLFVPRNKTSECIAQIVKDLDDAIQVLPASYPNASQDYGRITKVAAMAFKGRVLLTYASPLFNPGGDAARWQSAYNACKAAVDAAVSAGHALHPNFRNIWYQERNKEVIMVNQFWYPIHANTFNGIRAEPFTRDASNNNQPLLSLLLAFPKRDGSPMQFDKNQLGDPAYNAAFMNDFYTNRDDRFYATVFYGGTPYPTPDQIPPSYVSGNSYWNVWKYDAASGRYTNASLVIHPGIPGNPGITGFFDRKGLDTTVTSALVYQSGTDWPEIRFAEVLLNYGECANELGKSGEALQVLHDIRQRAGITPGAGNTYGITATATAGIRDAYIRERQVEFAFEGRRFDDLRRWKRYDILNSQGGRHGLYITLKDGQMVTASENIMDPATRAKFTARYVDNLDGDAGVKFNLDLNHWFFALKPDQISQSQNVLLQNKEWGGSFDPLQ</sequence>
<evidence type="ECO:0000256" key="4">
    <source>
        <dbReference type="ARBA" id="ARBA00023136"/>
    </source>
</evidence>
<keyword evidence="5" id="KW-0998">Cell outer membrane</keyword>
<keyword evidence="10" id="KW-1185">Reference proteome</keyword>
<accession>A0A1T4TAC4</accession>
<dbReference type="STRING" id="634771.SAMN04488128_104283"/>
<evidence type="ECO:0000256" key="6">
    <source>
        <dbReference type="SAM" id="SignalP"/>
    </source>
</evidence>
<evidence type="ECO:0000259" key="7">
    <source>
        <dbReference type="Pfam" id="PF07980"/>
    </source>
</evidence>
<comment type="subcellular location">
    <subcellularLocation>
        <location evidence="1">Cell outer membrane</location>
    </subcellularLocation>
</comment>
<feature type="signal peptide" evidence="6">
    <location>
        <begin position="1"/>
        <end position="17"/>
    </location>
</feature>
<dbReference type="OrthoDB" id="5694214at2"/>
<organism evidence="9 10">
    <name type="scientific">Chitinophaga eiseniae</name>
    <dbReference type="NCBI Taxonomy" id="634771"/>
    <lineage>
        <taxon>Bacteria</taxon>
        <taxon>Pseudomonadati</taxon>
        <taxon>Bacteroidota</taxon>
        <taxon>Chitinophagia</taxon>
        <taxon>Chitinophagales</taxon>
        <taxon>Chitinophagaceae</taxon>
        <taxon>Chitinophaga</taxon>
    </lineage>
</organism>
<dbReference type="EMBL" id="FUWZ01000004">
    <property type="protein sequence ID" value="SKA37432.1"/>
    <property type="molecule type" value="Genomic_DNA"/>
</dbReference>
<evidence type="ECO:0000256" key="5">
    <source>
        <dbReference type="ARBA" id="ARBA00023237"/>
    </source>
</evidence>
<dbReference type="RefSeq" id="WP_078671636.1">
    <property type="nucleotide sequence ID" value="NZ_FUWZ01000004.1"/>
</dbReference>
<proteinExistence type="inferred from homology"/>
<dbReference type="InterPro" id="IPR033985">
    <property type="entry name" value="SusD-like_N"/>
</dbReference>
<feature type="chain" id="PRO_5012301246" evidence="6">
    <location>
        <begin position="18"/>
        <end position="606"/>
    </location>
</feature>
<dbReference type="InterPro" id="IPR012944">
    <property type="entry name" value="SusD_RagB_dom"/>
</dbReference>
<dbReference type="Pfam" id="PF14322">
    <property type="entry name" value="SusD-like_3"/>
    <property type="match status" value="1"/>
</dbReference>
<feature type="domain" description="SusD-like N-terminal" evidence="8">
    <location>
        <begin position="99"/>
        <end position="220"/>
    </location>
</feature>
<keyword evidence="3 6" id="KW-0732">Signal</keyword>
<dbReference type="InterPro" id="IPR011990">
    <property type="entry name" value="TPR-like_helical_dom_sf"/>
</dbReference>